<feature type="non-terminal residue" evidence="2">
    <location>
        <position position="53"/>
    </location>
</feature>
<evidence type="ECO:0000313" key="3">
    <source>
        <dbReference type="Proteomes" id="UP001529510"/>
    </source>
</evidence>
<feature type="non-terminal residue" evidence="2">
    <location>
        <position position="1"/>
    </location>
</feature>
<accession>A0ABD0PTX1</accession>
<keyword evidence="3" id="KW-1185">Reference proteome</keyword>
<dbReference type="Proteomes" id="UP001529510">
    <property type="component" value="Unassembled WGS sequence"/>
</dbReference>
<comment type="caution">
    <text evidence="2">The sequence shown here is derived from an EMBL/GenBank/DDBJ whole genome shotgun (WGS) entry which is preliminary data.</text>
</comment>
<feature type="compositionally biased region" description="Basic and acidic residues" evidence="1">
    <location>
        <begin position="37"/>
        <end position="53"/>
    </location>
</feature>
<name>A0ABD0PTX1_CIRMR</name>
<proteinExistence type="predicted"/>
<sequence>TSAGLQKILQEIQPRDTNDFFTTARELDPSESGCNSEQKEPENVDHKPQSCNS</sequence>
<evidence type="ECO:0000313" key="2">
    <source>
        <dbReference type="EMBL" id="KAL0177479.1"/>
    </source>
</evidence>
<dbReference type="AlphaFoldDB" id="A0ABD0PTX1"/>
<evidence type="ECO:0000256" key="1">
    <source>
        <dbReference type="SAM" id="MobiDB-lite"/>
    </source>
</evidence>
<gene>
    <name evidence="2" type="ORF">M9458_026373</name>
</gene>
<reference evidence="2 3" key="1">
    <citation type="submission" date="2024-05" db="EMBL/GenBank/DDBJ databases">
        <title>Genome sequencing and assembly of Indian major carp, Cirrhinus mrigala (Hamilton, 1822).</title>
        <authorList>
            <person name="Mohindra V."/>
            <person name="Chowdhury L.M."/>
            <person name="Lal K."/>
            <person name="Jena J.K."/>
        </authorList>
    </citation>
    <scope>NUCLEOTIDE SEQUENCE [LARGE SCALE GENOMIC DNA]</scope>
    <source>
        <strain evidence="2">CM1030</strain>
        <tissue evidence="2">Blood</tissue>
    </source>
</reference>
<dbReference type="EMBL" id="JAMKFB020000013">
    <property type="protein sequence ID" value="KAL0177479.1"/>
    <property type="molecule type" value="Genomic_DNA"/>
</dbReference>
<feature type="region of interest" description="Disordered" evidence="1">
    <location>
        <begin position="25"/>
        <end position="53"/>
    </location>
</feature>
<organism evidence="2 3">
    <name type="scientific">Cirrhinus mrigala</name>
    <name type="common">Mrigala</name>
    <dbReference type="NCBI Taxonomy" id="683832"/>
    <lineage>
        <taxon>Eukaryota</taxon>
        <taxon>Metazoa</taxon>
        <taxon>Chordata</taxon>
        <taxon>Craniata</taxon>
        <taxon>Vertebrata</taxon>
        <taxon>Euteleostomi</taxon>
        <taxon>Actinopterygii</taxon>
        <taxon>Neopterygii</taxon>
        <taxon>Teleostei</taxon>
        <taxon>Ostariophysi</taxon>
        <taxon>Cypriniformes</taxon>
        <taxon>Cyprinidae</taxon>
        <taxon>Labeoninae</taxon>
        <taxon>Labeonini</taxon>
        <taxon>Cirrhinus</taxon>
    </lineage>
</organism>
<protein>
    <submittedName>
        <fullName evidence="2">Uncharacterized protein</fullName>
    </submittedName>
</protein>